<accession>A0A0E9TB81</accession>
<sequence>MNTSSALNQIWDRFRSSLPPNKNLYSCTNQIRQGNGIHTAKGGSHIICCNKRI</sequence>
<dbReference type="EMBL" id="GBXM01057890">
    <property type="protein sequence ID" value="JAH50687.1"/>
    <property type="molecule type" value="Transcribed_RNA"/>
</dbReference>
<evidence type="ECO:0000313" key="1">
    <source>
        <dbReference type="EMBL" id="JAH50687.1"/>
    </source>
</evidence>
<organism evidence="1">
    <name type="scientific">Anguilla anguilla</name>
    <name type="common">European freshwater eel</name>
    <name type="synonym">Muraena anguilla</name>
    <dbReference type="NCBI Taxonomy" id="7936"/>
    <lineage>
        <taxon>Eukaryota</taxon>
        <taxon>Metazoa</taxon>
        <taxon>Chordata</taxon>
        <taxon>Craniata</taxon>
        <taxon>Vertebrata</taxon>
        <taxon>Euteleostomi</taxon>
        <taxon>Actinopterygii</taxon>
        <taxon>Neopterygii</taxon>
        <taxon>Teleostei</taxon>
        <taxon>Anguilliformes</taxon>
        <taxon>Anguillidae</taxon>
        <taxon>Anguilla</taxon>
    </lineage>
</organism>
<reference evidence="1" key="1">
    <citation type="submission" date="2014-11" db="EMBL/GenBank/DDBJ databases">
        <authorList>
            <person name="Amaro Gonzalez C."/>
        </authorList>
    </citation>
    <scope>NUCLEOTIDE SEQUENCE</scope>
</reference>
<proteinExistence type="predicted"/>
<dbReference type="AlphaFoldDB" id="A0A0E9TB81"/>
<protein>
    <submittedName>
        <fullName evidence="1">Uncharacterized protein</fullName>
    </submittedName>
</protein>
<name>A0A0E9TB81_ANGAN</name>
<reference evidence="1" key="2">
    <citation type="journal article" date="2015" name="Fish Shellfish Immunol.">
        <title>Early steps in the European eel (Anguilla anguilla)-Vibrio vulnificus interaction in the gills: Role of the RtxA13 toxin.</title>
        <authorList>
            <person name="Callol A."/>
            <person name="Pajuelo D."/>
            <person name="Ebbesson L."/>
            <person name="Teles M."/>
            <person name="MacKenzie S."/>
            <person name="Amaro C."/>
        </authorList>
    </citation>
    <scope>NUCLEOTIDE SEQUENCE</scope>
</reference>